<accession>A0A934HNX7</accession>
<name>A0A934HNX7_9RHOB</name>
<dbReference type="Gene3D" id="2.170.150.40">
    <property type="entry name" value="Domain of unknown function (DUF427)"/>
    <property type="match status" value="1"/>
</dbReference>
<dbReference type="Pfam" id="PF04248">
    <property type="entry name" value="NTP_transf_9"/>
    <property type="match status" value="1"/>
</dbReference>
<dbReference type="Proteomes" id="UP000613255">
    <property type="component" value="Unassembled WGS sequence"/>
</dbReference>
<evidence type="ECO:0000259" key="1">
    <source>
        <dbReference type="Pfam" id="PF04248"/>
    </source>
</evidence>
<dbReference type="EMBL" id="JAEIJD010000002">
    <property type="protein sequence ID" value="MBI6629057.1"/>
    <property type="molecule type" value="Genomic_DNA"/>
</dbReference>
<dbReference type="PANTHER" id="PTHR34310">
    <property type="entry name" value="DUF427 DOMAIN PROTEIN (AFU_ORTHOLOGUE AFUA_3G02220)"/>
    <property type="match status" value="1"/>
</dbReference>
<dbReference type="RefSeq" id="WP_198685228.1">
    <property type="nucleotide sequence ID" value="NZ_JAEIJD010000002.1"/>
</dbReference>
<organism evidence="2 3">
    <name type="scientific">Pontibaca salina</name>
    <dbReference type="NCBI Taxonomy" id="2795731"/>
    <lineage>
        <taxon>Bacteria</taxon>
        <taxon>Pseudomonadati</taxon>
        <taxon>Pseudomonadota</taxon>
        <taxon>Alphaproteobacteria</taxon>
        <taxon>Rhodobacterales</taxon>
        <taxon>Roseobacteraceae</taxon>
        <taxon>Pontibaca</taxon>
    </lineage>
</organism>
<comment type="caution">
    <text evidence="2">The sequence shown here is derived from an EMBL/GenBank/DDBJ whole genome shotgun (WGS) entry which is preliminary data.</text>
</comment>
<dbReference type="InterPro" id="IPR007361">
    <property type="entry name" value="DUF427"/>
</dbReference>
<dbReference type="AlphaFoldDB" id="A0A934HNX7"/>
<feature type="domain" description="DUF427" evidence="1">
    <location>
        <begin position="16"/>
        <end position="105"/>
    </location>
</feature>
<dbReference type="PANTHER" id="PTHR34310:SF9">
    <property type="entry name" value="BLR5716 PROTEIN"/>
    <property type="match status" value="1"/>
</dbReference>
<dbReference type="InterPro" id="IPR038694">
    <property type="entry name" value="DUF427_sf"/>
</dbReference>
<proteinExistence type="predicted"/>
<gene>
    <name evidence="2" type="ORF">JAO82_04095</name>
</gene>
<evidence type="ECO:0000313" key="2">
    <source>
        <dbReference type="EMBL" id="MBI6629057.1"/>
    </source>
</evidence>
<protein>
    <submittedName>
        <fullName evidence="2">DUF427 domain-containing protein</fullName>
    </submittedName>
</protein>
<reference evidence="2" key="1">
    <citation type="submission" date="2020-12" db="EMBL/GenBank/DDBJ databases">
        <title>Pontibaca salina gen. nov., sp. nov., isolated from marine sediment.</title>
        <authorList>
            <person name="Bo J."/>
            <person name="Wang S."/>
            <person name="Song X."/>
            <person name="Du Z."/>
        </authorList>
    </citation>
    <scope>NUCLEOTIDE SEQUENCE</scope>
    <source>
        <strain evidence="2">S1109L</strain>
    </source>
</reference>
<evidence type="ECO:0000313" key="3">
    <source>
        <dbReference type="Proteomes" id="UP000613255"/>
    </source>
</evidence>
<sequence>MADPIKIRKADGTWCIRVGGAVLGESSNVLELSEGHLPPVLYFPRDDIAMQLLDRSATITHSPSKGDAYYYSIVNKSATLEDAVWSYEAPRENVAAIKDHLAFYASDDITVERI</sequence>
<keyword evidence="3" id="KW-1185">Reference proteome</keyword>